<evidence type="ECO:0000256" key="1">
    <source>
        <dbReference type="ARBA" id="ARBA00010641"/>
    </source>
</evidence>
<dbReference type="RefSeq" id="WP_092018649.1">
    <property type="nucleotide sequence ID" value="NZ_FOXH01000012.1"/>
</dbReference>
<dbReference type="GO" id="GO:0016987">
    <property type="term" value="F:sigma factor activity"/>
    <property type="evidence" value="ECO:0007669"/>
    <property type="project" value="UniProtKB-KW"/>
</dbReference>
<dbReference type="EMBL" id="FOXH01000012">
    <property type="protein sequence ID" value="SFQ21964.1"/>
    <property type="molecule type" value="Genomic_DNA"/>
</dbReference>
<evidence type="ECO:0000259" key="5">
    <source>
        <dbReference type="Pfam" id="PF04542"/>
    </source>
</evidence>
<dbReference type="NCBIfam" id="TIGR02937">
    <property type="entry name" value="sigma70-ECF"/>
    <property type="match status" value="1"/>
</dbReference>
<organism evidence="7 8">
    <name type="scientific">Pseudarcicella hirudinis</name>
    <dbReference type="NCBI Taxonomy" id="1079859"/>
    <lineage>
        <taxon>Bacteria</taxon>
        <taxon>Pseudomonadati</taxon>
        <taxon>Bacteroidota</taxon>
        <taxon>Cytophagia</taxon>
        <taxon>Cytophagales</taxon>
        <taxon>Flectobacillaceae</taxon>
        <taxon>Pseudarcicella</taxon>
    </lineage>
</organism>
<dbReference type="SUPFAM" id="SSF88659">
    <property type="entry name" value="Sigma3 and sigma4 domains of RNA polymerase sigma factors"/>
    <property type="match status" value="1"/>
</dbReference>
<dbReference type="AlphaFoldDB" id="A0A1I5WQ99"/>
<keyword evidence="3" id="KW-0731">Sigma factor</keyword>
<evidence type="ECO:0000256" key="4">
    <source>
        <dbReference type="ARBA" id="ARBA00023163"/>
    </source>
</evidence>
<sequence>MQSESDILKACLQNDRIAQRQLYNAYAGKMLVVCCRYASDKAEGEDILQEAFIKVFQNLKNFRGESTLGAWIKRIVVNSALNHLRAGQHWQNQSDIEDQANFISDEGLSLDGIHFQDLLNMIQKLPKGCQTVFNLYAIEGYQHHEIAEMLGISEGTSKSQYSRAKQLLQAAVALDYYPRKKIS</sequence>
<dbReference type="PANTHER" id="PTHR43133">
    <property type="entry name" value="RNA POLYMERASE ECF-TYPE SIGMA FACTO"/>
    <property type="match status" value="1"/>
</dbReference>
<evidence type="ECO:0000256" key="2">
    <source>
        <dbReference type="ARBA" id="ARBA00023015"/>
    </source>
</evidence>
<feature type="domain" description="RNA polymerase sigma factor 70 region 4 type 2" evidence="6">
    <location>
        <begin position="116"/>
        <end position="168"/>
    </location>
</feature>
<dbReference type="InterPro" id="IPR013249">
    <property type="entry name" value="RNA_pol_sigma70_r4_t2"/>
</dbReference>
<evidence type="ECO:0000256" key="3">
    <source>
        <dbReference type="ARBA" id="ARBA00023082"/>
    </source>
</evidence>
<evidence type="ECO:0000259" key="6">
    <source>
        <dbReference type="Pfam" id="PF08281"/>
    </source>
</evidence>
<accession>A0A1I5WQ99</accession>
<proteinExistence type="inferred from homology"/>
<dbReference type="CDD" id="cd06171">
    <property type="entry name" value="Sigma70_r4"/>
    <property type="match status" value="1"/>
</dbReference>
<feature type="domain" description="RNA polymerase sigma-70 region 2" evidence="5">
    <location>
        <begin position="22"/>
        <end position="87"/>
    </location>
</feature>
<reference evidence="7 8" key="1">
    <citation type="submission" date="2016-10" db="EMBL/GenBank/DDBJ databases">
        <authorList>
            <person name="de Groot N.N."/>
        </authorList>
    </citation>
    <scope>NUCLEOTIDE SEQUENCE [LARGE SCALE GENOMIC DNA]</scope>
    <source>
        <strain evidence="8">E92,LMG 26720,CCM 7988</strain>
    </source>
</reference>
<dbReference type="Pfam" id="PF08281">
    <property type="entry name" value="Sigma70_r4_2"/>
    <property type="match status" value="1"/>
</dbReference>
<dbReference type="InterPro" id="IPR013325">
    <property type="entry name" value="RNA_pol_sigma_r2"/>
</dbReference>
<comment type="similarity">
    <text evidence="1">Belongs to the sigma-70 factor family. ECF subfamily.</text>
</comment>
<evidence type="ECO:0000313" key="8">
    <source>
        <dbReference type="Proteomes" id="UP000199306"/>
    </source>
</evidence>
<dbReference type="Gene3D" id="1.10.10.10">
    <property type="entry name" value="Winged helix-like DNA-binding domain superfamily/Winged helix DNA-binding domain"/>
    <property type="match status" value="1"/>
</dbReference>
<dbReference type="STRING" id="1079859.SAMN04515674_112111"/>
<gene>
    <name evidence="7" type="ORF">SAMN04515674_112111</name>
</gene>
<dbReference type="InterPro" id="IPR014284">
    <property type="entry name" value="RNA_pol_sigma-70_dom"/>
</dbReference>
<dbReference type="GO" id="GO:0006352">
    <property type="term" value="P:DNA-templated transcription initiation"/>
    <property type="evidence" value="ECO:0007669"/>
    <property type="project" value="InterPro"/>
</dbReference>
<dbReference type="SUPFAM" id="SSF88946">
    <property type="entry name" value="Sigma2 domain of RNA polymerase sigma factors"/>
    <property type="match status" value="1"/>
</dbReference>
<protein>
    <submittedName>
        <fullName evidence="7">RNA polymerase sigma-70 factor, ECF subfamily</fullName>
    </submittedName>
</protein>
<dbReference type="Proteomes" id="UP000199306">
    <property type="component" value="Unassembled WGS sequence"/>
</dbReference>
<dbReference type="InterPro" id="IPR013324">
    <property type="entry name" value="RNA_pol_sigma_r3/r4-like"/>
</dbReference>
<dbReference type="Pfam" id="PF04542">
    <property type="entry name" value="Sigma70_r2"/>
    <property type="match status" value="1"/>
</dbReference>
<name>A0A1I5WQ99_9BACT</name>
<keyword evidence="8" id="KW-1185">Reference proteome</keyword>
<dbReference type="GO" id="GO:0003677">
    <property type="term" value="F:DNA binding"/>
    <property type="evidence" value="ECO:0007669"/>
    <property type="project" value="InterPro"/>
</dbReference>
<dbReference type="OrthoDB" id="941544at2"/>
<keyword evidence="4" id="KW-0804">Transcription</keyword>
<dbReference type="InterPro" id="IPR039425">
    <property type="entry name" value="RNA_pol_sigma-70-like"/>
</dbReference>
<dbReference type="InterPro" id="IPR007627">
    <property type="entry name" value="RNA_pol_sigma70_r2"/>
</dbReference>
<evidence type="ECO:0000313" key="7">
    <source>
        <dbReference type="EMBL" id="SFQ21964.1"/>
    </source>
</evidence>
<keyword evidence="2" id="KW-0805">Transcription regulation</keyword>
<dbReference type="PANTHER" id="PTHR43133:SF46">
    <property type="entry name" value="RNA POLYMERASE SIGMA-70 FACTOR ECF SUBFAMILY"/>
    <property type="match status" value="1"/>
</dbReference>
<dbReference type="Gene3D" id="1.10.1740.10">
    <property type="match status" value="1"/>
</dbReference>
<dbReference type="InterPro" id="IPR036388">
    <property type="entry name" value="WH-like_DNA-bd_sf"/>
</dbReference>